<evidence type="ECO:0000313" key="9">
    <source>
        <dbReference type="Proteomes" id="UP001176940"/>
    </source>
</evidence>
<sequence length="630" mass="71178">MVSSSLNFWIKYGRKPWERISEVTSPAVKARPGKDLELRLARSPLVFRYLSLSRTLVAEESASTANLREMIRTEVRESLRSMSQAGSSKQRASVISDSSEEDKEEGSYRSNLSSSSSEEESGRFCLPLDRVDKLVKSVRGTMGLEEPKTQLSRQELMFSGLEHKKRRSFPVIDKIQDLILREWKKPEKKGSLPPALKRRYPFEDTDVDTWDKAPKLDAAVAKASKKAALPFEDMGSLKDPLDRKAEIFLKGLPQRELFVIPCCILPFAYSPAQELWYDQTMFLYADRFIGMFAKMHISDDPYQDPPLGSYAAFPSEDRSACRQGVLRPPPSFLPKVVSTSNEDVVLPSFCPAPTHPLERSLKKLDLVTAVRIYLDRTSTFRKTGSLFVIPDGTRRGQLASKVTIARWIRTAILEAYRVKNRVPPPGIKAHSTRSVGASWVVHHRASVLQLCKAATLSSIHMFAKFYKVHTYASADASLGRRILQAAVLFNLPAKKNVETILEEYATYKKSRGNTDNKEYAVNEVVAGIKEYFNVMLGTQLLYKFERPQYADILADHPDAPMSQVYGAPHLLRLFVRIGAMLSYTPLDEKSLALLLNYLHDFLKYLAKNSSTLFSASDYEVAPPEYHRKAV</sequence>
<dbReference type="Proteomes" id="UP001176940">
    <property type="component" value="Unassembled WGS sequence"/>
</dbReference>
<dbReference type="Pfam" id="PF05712">
    <property type="entry name" value="MRG"/>
    <property type="match status" value="1"/>
</dbReference>
<dbReference type="InterPro" id="IPR013762">
    <property type="entry name" value="Integrase-like_cat_sf"/>
</dbReference>
<keyword evidence="5" id="KW-0539">Nucleus</keyword>
<comment type="subcellular location">
    <subcellularLocation>
        <location evidence="1">Nucleus</location>
    </subcellularLocation>
</comment>
<comment type="caution">
    <text evidence="8">The sequence shown here is derived from an EMBL/GenBank/DDBJ whole genome shotgun (WGS) entry which is preliminary data.</text>
</comment>
<proteinExistence type="predicted"/>
<dbReference type="Gene3D" id="1.10.443.10">
    <property type="entry name" value="Intergrase catalytic core"/>
    <property type="match status" value="1"/>
</dbReference>
<dbReference type="InterPro" id="IPR026541">
    <property type="entry name" value="MRG_dom"/>
</dbReference>
<keyword evidence="4" id="KW-0804">Transcription</keyword>
<evidence type="ECO:0000259" key="7">
    <source>
        <dbReference type="Pfam" id="PF05712"/>
    </source>
</evidence>
<name>A0ABN9MFA1_9NEOB</name>
<evidence type="ECO:0000256" key="1">
    <source>
        <dbReference type="ARBA" id="ARBA00004123"/>
    </source>
</evidence>
<accession>A0ABN9MFA1</accession>
<dbReference type="Gene3D" id="1.10.287.3160">
    <property type="match status" value="1"/>
</dbReference>
<feature type="region of interest" description="Disordered" evidence="6">
    <location>
        <begin position="78"/>
        <end position="123"/>
    </location>
</feature>
<evidence type="ECO:0000256" key="6">
    <source>
        <dbReference type="SAM" id="MobiDB-lite"/>
    </source>
</evidence>
<keyword evidence="2" id="KW-0156">Chromatin regulator</keyword>
<dbReference type="InterPro" id="IPR038217">
    <property type="entry name" value="MRG_C_sf"/>
</dbReference>
<feature type="domain" description="MRG" evidence="7">
    <location>
        <begin position="482"/>
        <end position="619"/>
    </location>
</feature>
<evidence type="ECO:0000313" key="8">
    <source>
        <dbReference type="EMBL" id="CAJ0965447.1"/>
    </source>
</evidence>
<feature type="compositionally biased region" description="Polar residues" evidence="6">
    <location>
        <begin position="80"/>
        <end position="95"/>
    </location>
</feature>
<reference evidence="8" key="1">
    <citation type="submission" date="2023-07" db="EMBL/GenBank/DDBJ databases">
        <authorList>
            <person name="Stuckert A."/>
        </authorList>
    </citation>
    <scope>NUCLEOTIDE SEQUENCE</scope>
</reference>
<evidence type="ECO:0000256" key="2">
    <source>
        <dbReference type="ARBA" id="ARBA00022853"/>
    </source>
</evidence>
<evidence type="ECO:0000256" key="5">
    <source>
        <dbReference type="ARBA" id="ARBA00023242"/>
    </source>
</evidence>
<organism evidence="8 9">
    <name type="scientific">Ranitomeya imitator</name>
    <name type="common">mimic poison frog</name>
    <dbReference type="NCBI Taxonomy" id="111125"/>
    <lineage>
        <taxon>Eukaryota</taxon>
        <taxon>Metazoa</taxon>
        <taxon>Chordata</taxon>
        <taxon>Craniata</taxon>
        <taxon>Vertebrata</taxon>
        <taxon>Euteleostomi</taxon>
        <taxon>Amphibia</taxon>
        <taxon>Batrachia</taxon>
        <taxon>Anura</taxon>
        <taxon>Neobatrachia</taxon>
        <taxon>Hyloidea</taxon>
        <taxon>Dendrobatidae</taxon>
        <taxon>Dendrobatinae</taxon>
        <taxon>Ranitomeya</taxon>
    </lineage>
</organism>
<keyword evidence="3" id="KW-0805">Transcription regulation</keyword>
<evidence type="ECO:0000256" key="4">
    <source>
        <dbReference type="ARBA" id="ARBA00023163"/>
    </source>
</evidence>
<dbReference type="PROSITE" id="PS51640">
    <property type="entry name" value="MRG"/>
    <property type="match status" value="1"/>
</dbReference>
<dbReference type="InterPro" id="IPR008676">
    <property type="entry name" value="MRG"/>
</dbReference>
<protein>
    <recommendedName>
        <fullName evidence="7">MRG domain-containing protein</fullName>
    </recommendedName>
</protein>
<dbReference type="Gene3D" id="1.10.274.30">
    <property type="entry name" value="MRG domain"/>
    <property type="match status" value="1"/>
</dbReference>
<keyword evidence="9" id="KW-1185">Reference proteome</keyword>
<dbReference type="EMBL" id="CAUEEQ010067551">
    <property type="protein sequence ID" value="CAJ0965447.1"/>
    <property type="molecule type" value="Genomic_DNA"/>
</dbReference>
<dbReference type="PANTHER" id="PTHR10880:SF48">
    <property type="entry name" value="MORTALITY FACTOR 4 LIKE 2"/>
    <property type="match status" value="1"/>
</dbReference>
<evidence type="ECO:0000256" key="3">
    <source>
        <dbReference type="ARBA" id="ARBA00023015"/>
    </source>
</evidence>
<gene>
    <name evidence="8" type="ORF">RIMI_LOCUS20306526</name>
</gene>
<dbReference type="PANTHER" id="PTHR10880">
    <property type="entry name" value="MORTALITY FACTOR 4-LIKE PROTEIN"/>
    <property type="match status" value="1"/>
</dbReference>